<dbReference type="FunFam" id="3.20.20.70:FF:000280">
    <property type="entry name" value="tRNA-dihydrouridine synthase"/>
    <property type="match status" value="1"/>
</dbReference>
<feature type="domain" description="DUS-like FMN-binding" evidence="23">
    <location>
        <begin position="32"/>
        <end position="311"/>
    </location>
</feature>
<keyword evidence="7" id="KW-0507">mRNA processing</keyword>
<dbReference type="Pfam" id="PF01207">
    <property type="entry name" value="Dus"/>
    <property type="match status" value="1"/>
</dbReference>
<keyword evidence="11" id="KW-0520">NAD</keyword>
<comment type="cofactor">
    <cofactor evidence="1">
        <name>FMN</name>
        <dbReference type="ChEBI" id="CHEBI:58210"/>
    </cofactor>
</comment>
<keyword evidence="4" id="KW-0963">Cytoplasm</keyword>
<evidence type="ECO:0000256" key="20">
    <source>
        <dbReference type="ARBA" id="ARBA00072828"/>
    </source>
</evidence>
<dbReference type="PANTHER" id="PTHR45936:SF1">
    <property type="entry name" value="TRNA-DIHYDROURIDINE(20) SYNTHASE [NAD(P)+]-LIKE"/>
    <property type="match status" value="1"/>
</dbReference>
<evidence type="ECO:0000256" key="17">
    <source>
        <dbReference type="ARBA" id="ARBA00057283"/>
    </source>
</evidence>
<feature type="compositionally biased region" description="Polar residues" evidence="22">
    <location>
        <begin position="357"/>
        <end position="371"/>
    </location>
</feature>
<evidence type="ECO:0000256" key="12">
    <source>
        <dbReference type="ARBA" id="ARBA00023242"/>
    </source>
</evidence>
<dbReference type="SUPFAM" id="SSF51395">
    <property type="entry name" value="FMN-linked oxidoreductases"/>
    <property type="match status" value="1"/>
</dbReference>
<dbReference type="GO" id="GO:0050660">
    <property type="term" value="F:flavin adenine dinucleotide binding"/>
    <property type="evidence" value="ECO:0007669"/>
    <property type="project" value="InterPro"/>
</dbReference>
<evidence type="ECO:0000256" key="13">
    <source>
        <dbReference type="ARBA" id="ARBA00048342"/>
    </source>
</evidence>
<comment type="catalytic activity">
    <reaction evidence="14">
        <text>a 5,6-dihydrouridine in mRNA + NADP(+) = a uridine in mRNA + NADPH + H(+)</text>
        <dbReference type="Rhea" id="RHEA:69855"/>
        <dbReference type="Rhea" id="RHEA-COMP:14658"/>
        <dbReference type="Rhea" id="RHEA-COMP:17789"/>
        <dbReference type="ChEBI" id="CHEBI:15378"/>
        <dbReference type="ChEBI" id="CHEBI:57783"/>
        <dbReference type="ChEBI" id="CHEBI:58349"/>
        <dbReference type="ChEBI" id="CHEBI:65315"/>
        <dbReference type="ChEBI" id="CHEBI:74443"/>
    </reaction>
    <physiologicalReaction direction="right-to-left" evidence="14">
        <dbReference type="Rhea" id="RHEA:69857"/>
    </physiologicalReaction>
</comment>
<dbReference type="InParanoid" id="G8JPL2"/>
<dbReference type="InterPro" id="IPR035587">
    <property type="entry name" value="DUS-like_FMN-bd"/>
</dbReference>
<keyword evidence="10" id="KW-0560">Oxidoreductase</keyword>
<dbReference type="OMA" id="GPIRTNS"/>
<dbReference type="AlphaFoldDB" id="G8JPL2"/>
<reference evidence="25" key="1">
    <citation type="journal article" date="2012" name="G3 (Bethesda)">
        <title>Pichia sorbitophila, an interspecies yeast hybrid reveals early steps of genome resolution following polyploidization.</title>
        <authorList>
            <person name="Leh Louis V."/>
            <person name="Despons L."/>
            <person name="Friedrich A."/>
            <person name="Martin T."/>
            <person name="Durrens P."/>
            <person name="Casaregola S."/>
            <person name="Neuveglise C."/>
            <person name="Fairhead C."/>
            <person name="Marck C."/>
            <person name="Cruz J.A."/>
            <person name="Straub M.L."/>
            <person name="Kugler V."/>
            <person name="Sacerdot C."/>
            <person name="Uzunov Z."/>
            <person name="Thierry A."/>
            <person name="Weiss S."/>
            <person name="Bleykasten C."/>
            <person name="De Montigny J."/>
            <person name="Jacques N."/>
            <person name="Jung P."/>
            <person name="Lemaire M."/>
            <person name="Mallet S."/>
            <person name="Morel G."/>
            <person name="Richard G.F."/>
            <person name="Sarkar A."/>
            <person name="Savel G."/>
            <person name="Schacherer J."/>
            <person name="Seret M.L."/>
            <person name="Talla E."/>
            <person name="Samson G."/>
            <person name="Jubin C."/>
            <person name="Poulain J."/>
            <person name="Vacherie B."/>
            <person name="Barbe V."/>
            <person name="Pelletier E."/>
            <person name="Sherman D.J."/>
            <person name="Westhof E."/>
            <person name="Weissenbach J."/>
            <person name="Baret P.V."/>
            <person name="Wincker P."/>
            <person name="Gaillardin C."/>
            <person name="Dujon B."/>
            <person name="Souciet J.L."/>
        </authorList>
    </citation>
    <scope>NUCLEOTIDE SEQUENCE [LARGE SCALE GENOMIC DNA]</scope>
    <source>
        <strain evidence="25">CBS 270.75 / DBVPG 7215 / KCTC 17166 / NRRL Y-17582</strain>
    </source>
</reference>
<comment type="similarity">
    <text evidence="18">Belongs to the Dus family. Dus2 subfamily.</text>
</comment>
<dbReference type="InterPro" id="IPR018517">
    <property type="entry name" value="tRNA_hU_synthase_CS"/>
</dbReference>
<evidence type="ECO:0000256" key="3">
    <source>
        <dbReference type="ARBA" id="ARBA00004496"/>
    </source>
</evidence>
<dbReference type="HOGENOM" id="CLU_013299_3_0_1"/>
<evidence type="ECO:0000256" key="1">
    <source>
        <dbReference type="ARBA" id="ARBA00001917"/>
    </source>
</evidence>
<comment type="function">
    <text evidence="17">Catalyzes the NADPH-dependent synthesis of dihydrouridine, a modified base found in the D-loop of most tRNAs. Specifically modifies U20 in cytoplasmic tRNAs. Also able to mediate dihydrouridylation of some mRNAs, thereby affecting their translation.</text>
</comment>
<evidence type="ECO:0000256" key="10">
    <source>
        <dbReference type="ARBA" id="ARBA00023002"/>
    </source>
</evidence>
<evidence type="ECO:0000256" key="7">
    <source>
        <dbReference type="ARBA" id="ARBA00022664"/>
    </source>
</evidence>
<evidence type="ECO:0000256" key="2">
    <source>
        <dbReference type="ARBA" id="ARBA00004123"/>
    </source>
</evidence>
<evidence type="ECO:0000256" key="5">
    <source>
        <dbReference type="ARBA" id="ARBA00022630"/>
    </source>
</evidence>
<evidence type="ECO:0000256" key="21">
    <source>
        <dbReference type="ARBA" id="ARBA00078340"/>
    </source>
</evidence>
<organism evidence="24 25">
    <name type="scientific">Eremothecium cymbalariae (strain CBS 270.75 / DBVPG 7215 / KCTC 17166 / NRRL Y-17582)</name>
    <name type="common">Yeast</name>
    <dbReference type="NCBI Taxonomy" id="931890"/>
    <lineage>
        <taxon>Eukaryota</taxon>
        <taxon>Fungi</taxon>
        <taxon>Dikarya</taxon>
        <taxon>Ascomycota</taxon>
        <taxon>Saccharomycotina</taxon>
        <taxon>Saccharomycetes</taxon>
        <taxon>Saccharomycetales</taxon>
        <taxon>Saccharomycetaceae</taxon>
        <taxon>Eremothecium</taxon>
    </lineage>
</organism>
<evidence type="ECO:0000313" key="24">
    <source>
        <dbReference type="EMBL" id="AET37861.1"/>
    </source>
</evidence>
<evidence type="ECO:0000256" key="19">
    <source>
        <dbReference type="ARBA" id="ARBA00066484"/>
    </source>
</evidence>
<name>G8JPL2_ERECY</name>
<dbReference type="OrthoDB" id="10262250at2759"/>
<dbReference type="Proteomes" id="UP000006790">
    <property type="component" value="Chromosome 2"/>
</dbReference>
<dbReference type="InterPro" id="IPR052582">
    <property type="entry name" value="tRNA-DUS-like"/>
</dbReference>
<evidence type="ECO:0000256" key="11">
    <source>
        <dbReference type="ARBA" id="ARBA00023027"/>
    </source>
</evidence>
<dbReference type="GO" id="GO:0102264">
    <property type="term" value="F:tRNA-dihydrouridine20 synthase activity"/>
    <property type="evidence" value="ECO:0007669"/>
    <property type="project" value="UniProtKB-EC"/>
</dbReference>
<proteinExistence type="inferred from homology"/>
<evidence type="ECO:0000256" key="8">
    <source>
        <dbReference type="ARBA" id="ARBA00022694"/>
    </source>
</evidence>
<dbReference type="PANTHER" id="PTHR45936">
    <property type="entry name" value="TRNA-DIHYDROURIDINE(20) SYNTHASE [NAD(P)+]-LIKE"/>
    <property type="match status" value="1"/>
</dbReference>
<keyword evidence="9" id="KW-0521">NADP</keyword>
<evidence type="ECO:0000256" key="9">
    <source>
        <dbReference type="ARBA" id="ARBA00022857"/>
    </source>
</evidence>
<evidence type="ECO:0000256" key="15">
    <source>
        <dbReference type="ARBA" id="ARBA00052188"/>
    </source>
</evidence>
<dbReference type="CDD" id="cd02801">
    <property type="entry name" value="DUS_like_FMN"/>
    <property type="match status" value="1"/>
</dbReference>
<feature type="region of interest" description="Disordered" evidence="22">
    <location>
        <begin position="345"/>
        <end position="379"/>
    </location>
</feature>
<gene>
    <name evidence="24" type="ordered locus">Ecym_2108</name>
</gene>
<keyword evidence="5" id="KW-0285">Flavoprotein</keyword>
<evidence type="ECO:0000256" key="22">
    <source>
        <dbReference type="SAM" id="MobiDB-lite"/>
    </source>
</evidence>
<dbReference type="GeneID" id="11470504"/>
<evidence type="ECO:0000256" key="14">
    <source>
        <dbReference type="ARBA" id="ARBA00049447"/>
    </source>
</evidence>
<dbReference type="RefSeq" id="XP_003644678.1">
    <property type="nucleotide sequence ID" value="XM_003644630.1"/>
</dbReference>
<keyword evidence="25" id="KW-1185">Reference proteome</keyword>
<dbReference type="InterPro" id="IPR013785">
    <property type="entry name" value="Aldolase_TIM"/>
</dbReference>
<comment type="subcellular location">
    <subcellularLocation>
        <location evidence="3">Cytoplasm</location>
    </subcellularLocation>
    <subcellularLocation>
        <location evidence="2">Nucleus</location>
    </subcellularLocation>
</comment>
<dbReference type="PROSITE" id="PS01136">
    <property type="entry name" value="UPF0034"/>
    <property type="match status" value="1"/>
</dbReference>
<evidence type="ECO:0000256" key="4">
    <source>
        <dbReference type="ARBA" id="ARBA00022490"/>
    </source>
</evidence>
<dbReference type="FunCoup" id="G8JPL2">
    <property type="interactions" value="805"/>
</dbReference>
<evidence type="ECO:0000256" key="16">
    <source>
        <dbReference type="ARBA" id="ARBA00052661"/>
    </source>
</evidence>
<sequence>MVSYAGKVVLAPMVRAGELPTRLLALKYGADLVWGPEIIDKKVIQCEREVNKDLNTVDFVVPSRGTGRPPTIVFRTAPEQEQGKLIFQLGTAAPSLAVEAANKVIQDVDGIDVNAGCPKHFSIHAGMGAALLKTPDKLCNILKELVEKVGKPNQKPISVKIRILDDEESTLSLVTKLCATGVSNLTVHCRTTPMRNREHPIRNYVPGIYKICQSSGVSFIMNGSIKNKLHFLDLRSQMELPENVGGMIAEAAEENATVFSEVPLPWYKVIPEYLQLAQQFQNHPSNTKYMLNRMVPGKSPFYQYFVRCRGHSDFNYVAQQLGADGKCITDPSDYLERCRAEDKKVKQGSKYPKAQVVSVNTKRSSEGQLPQESKKIKTE</sequence>
<dbReference type="eggNOG" id="KOG2334">
    <property type="taxonomic scope" value="Eukaryota"/>
</dbReference>
<comment type="catalytic activity">
    <reaction evidence="15">
        <text>5,6-dihydrouridine(20) in tRNA + NADP(+) = uridine(20) in tRNA + NADPH + H(+)</text>
        <dbReference type="Rhea" id="RHEA:53336"/>
        <dbReference type="Rhea" id="RHEA-COMP:13533"/>
        <dbReference type="Rhea" id="RHEA-COMP:13534"/>
        <dbReference type="ChEBI" id="CHEBI:15378"/>
        <dbReference type="ChEBI" id="CHEBI:57783"/>
        <dbReference type="ChEBI" id="CHEBI:58349"/>
        <dbReference type="ChEBI" id="CHEBI:65315"/>
        <dbReference type="ChEBI" id="CHEBI:74443"/>
        <dbReference type="EC" id="1.3.1.91"/>
    </reaction>
    <physiologicalReaction direction="right-to-left" evidence="15">
        <dbReference type="Rhea" id="RHEA:53338"/>
    </physiologicalReaction>
</comment>
<evidence type="ECO:0000256" key="6">
    <source>
        <dbReference type="ARBA" id="ARBA00022643"/>
    </source>
</evidence>
<keyword evidence="8" id="KW-0819">tRNA processing</keyword>
<evidence type="ECO:0000313" key="25">
    <source>
        <dbReference type="Proteomes" id="UP000006790"/>
    </source>
</evidence>
<dbReference type="GO" id="GO:0005737">
    <property type="term" value="C:cytoplasm"/>
    <property type="evidence" value="ECO:0007669"/>
    <property type="project" value="UniProtKB-SubCell"/>
</dbReference>
<dbReference type="EC" id="1.3.1.91" evidence="19"/>
<keyword evidence="12" id="KW-0539">Nucleus</keyword>
<comment type="catalytic activity">
    <reaction evidence="13">
        <text>a 5,6-dihydrouridine in mRNA + NAD(+) = a uridine in mRNA + NADH + H(+)</text>
        <dbReference type="Rhea" id="RHEA:69851"/>
        <dbReference type="Rhea" id="RHEA-COMP:14658"/>
        <dbReference type="Rhea" id="RHEA-COMP:17789"/>
        <dbReference type="ChEBI" id="CHEBI:15378"/>
        <dbReference type="ChEBI" id="CHEBI:57540"/>
        <dbReference type="ChEBI" id="CHEBI:57945"/>
        <dbReference type="ChEBI" id="CHEBI:65315"/>
        <dbReference type="ChEBI" id="CHEBI:74443"/>
    </reaction>
    <physiologicalReaction direction="right-to-left" evidence="13">
        <dbReference type="Rhea" id="RHEA:69853"/>
    </physiologicalReaction>
</comment>
<dbReference type="EMBL" id="CP002498">
    <property type="protein sequence ID" value="AET37861.1"/>
    <property type="molecule type" value="Genomic_DNA"/>
</dbReference>
<dbReference type="GO" id="GO:0005634">
    <property type="term" value="C:nucleus"/>
    <property type="evidence" value="ECO:0007669"/>
    <property type="project" value="UniProtKB-SubCell"/>
</dbReference>
<comment type="catalytic activity">
    <reaction evidence="16">
        <text>5,6-dihydrouridine(20) in tRNA + NAD(+) = uridine(20) in tRNA + NADH + H(+)</text>
        <dbReference type="Rhea" id="RHEA:53340"/>
        <dbReference type="Rhea" id="RHEA-COMP:13533"/>
        <dbReference type="Rhea" id="RHEA-COMP:13534"/>
        <dbReference type="ChEBI" id="CHEBI:15378"/>
        <dbReference type="ChEBI" id="CHEBI:57540"/>
        <dbReference type="ChEBI" id="CHEBI:57945"/>
        <dbReference type="ChEBI" id="CHEBI:65315"/>
        <dbReference type="ChEBI" id="CHEBI:74443"/>
        <dbReference type="EC" id="1.3.1.91"/>
    </reaction>
    <physiologicalReaction direction="right-to-left" evidence="16">
        <dbReference type="Rhea" id="RHEA:53342"/>
    </physiologicalReaction>
</comment>
<keyword evidence="6" id="KW-0288">FMN</keyword>
<evidence type="ECO:0000259" key="23">
    <source>
        <dbReference type="Pfam" id="PF01207"/>
    </source>
</evidence>
<evidence type="ECO:0000256" key="18">
    <source>
        <dbReference type="ARBA" id="ARBA00060762"/>
    </source>
</evidence>
<dbReference type="GO" id="GO:0006397">
    <property type="term" value="P:mRNA processing"/>
    <property type="evidence" value="ECO:0007669"/>
    <property type="project" value="UniProtKB-KW"/>
</dbReference>
<dbReference type="STRING" id="931890.G8JPL2"/>
<dbReference type="KEGG" id="erc:Ecym_2108"/>
<protein>
    <recommendedName>
        <fullName evidence="20">tRNA-dihydrouridine(20) synthase [NAD(P)+]</fullName>
        <ecNumber evidence="19">1.3.1.91</ecNumber>
    </recommendedName>
    <alternativeName>
        <fullName evidence="21">tRNA-dihydrouridine synthase 2</fullName>
    </alternativeName>
</protein>
<accession>G8JPL2</accession>
<dbReference type="Gene3D" id="3.20.20.70">
    <property type="entry name" value="Aldolase class I"/>
    <property type="match status" value="1"/>
</dbReference>